<feature type="transmembrane region" description="Helical" evidence="1">
    <location>
        <begin position="39"/>
        <end position="64"/>
    </location>
</feature>
<feature type="transmembrane region" description="Helical" evidence="1">
    <location>
        <begin position="12"/>
        <end position="33"/>
    </location>
</feature>
<gene>
    <name evidence="2" type="ORF">ETU37_13155</name>
</gene>
<protein>
    <submittedName>
        <fullName evidence="2">Uncharacterized protein</fullName>
    </submittedName>
</protein>
<comment type="caution">
    <text evidence="2">The sequence shown here is derived from an EMBL/GenBank/DDBJ whole genome shotgun (WGS) entry which is preliminary data.</text>
</comment>
<name>A0A4Q5IZM2_9ACTN</name>
<reference evidence="2 3" key="1">
    <citation type="submission" date="2019-01" db="EMBL/GenBank/DDBJ databases">
        <title>Nocardioides guangzhouensis sp. nov., an actinobacterium isolated from soil.</title>
        <authorList>
            <person name="Fu Y."/>
            <person name="Cai Y."/>
            <person name="Lin Z."/>
            <person name="Chen P."/>
        </authorList>
    </citation>
    <scope>NUCLEOTIDE SEQUENCE [LARGE SCALE GENOMIC DNA]</scope>
    <source>
        <strain evidence="2 3">NBRC 105384</strain>
    </source>
</reference>
<proteinExistence type="predicted"/>
<dbReference type="EMBL" id="SDPU01000023">
    <property type="protein sequence ID" value="RYU11514.1"/>
    <property type="molecule type" value="Genomic_DNA"/>
</dbReference>
<evidence type="ECO:0000313" key="2">
    <source>
        <dbReference type="EMBL" id="RYU11514.1"/>
    </source>
</evidence>
<sequence>MYVLPRTPSGRRALWLLLPVVLYPFYWSVLTLVPDSWRVVTFAVVVALAVLAVVALATTGVAVVRDHERSLLLLVVAALTSSLVLALGIGEALGGH</sequence>
<keyword evidence="1" id="KW-1133">Transmembrane helix</keyword>
<evidence type="ECO:0000313" key="3">
    <source>
        <dbReference type="Proteomes" id="UP000291189"/>
    </source>
</evidence>
<keyword evidence="1" id="KW-0812">Transmembrane</keyword>
<organism evidence="2 3">
    <name type="scientific">Nocardioides iriomotensis</name>
    <dbReference type="NCBI Taxonomy" id="715784"/>
    <lineage>
        <taxon>Bacteria</taxon>
        <taxon>Bacillati</taxon>
        <taxon>Actinomycetota</taxon>
        <taxon>Actinomycetes</taxon>
        <taxon>Propionibacteriales</taxon>
        <taxon>Nocardioidaceae</taxon>
        <taxon>Nocardioides</taxon>
    </lineage>
</organism>
<dbReference type="Proteomes" id="UP000291189">
    <property type="component" value="Unassembled WGS sequence"/>
</dbReference>
<dbReference type="AlphaFoldDB" id="A0A4Q5IZM2"/>
<feature type="transmembrane region" description="Helical" evidence="1">
    <location>
        <begin position="71"/>
        <end position="90"/>
    </location>
</feature>
<evidence type="ECO:0000256" key="1">
    <source>
        <dbReference type="SAM" id="Phobius"/>
    </source>
</evidence>
<keyword evidence="3" id="KW-1185">Reference proteome</keyword>
<keyword evidence="1" id="KW-0472">Membrane</keyword>
<accession>A0A4Q5IZM2</accession>